<evidence type="ECO:0000313" key="2">
    <source>
        <dbReference type="Proteomes" id="UP000094569"/>
    </source>
</evidence>
<sequence>MVFKDINEQDLDIWEPSEEEWKYLVHFLALSRRNISVPVRSKDADVIYGPVSQQSWSVSAGELMQRTFVSYRSCERLASALRAIIFVENE</sequence>
<gene>
    <name evidence="1" type="ORF">SI65_07931</name>
</gene>
<keyword evidence="2" id="KW-1185">Reference proteome</keyword>
<name>A0A1E3B677_ASPCR</name>
<protein>
    <submittedName>
        <fullName evidence="1">Uncharacterized protein</fullName>
    </submittedName>
</protein>
<organism evidence="1 2">
    <name type="scientific">Aspergillus cristatus</name>
    <name type="common">Chinese Fuzhuan brick tea-fermentation fungus</name>
    <name type="synonym">Eurotium cristatum</name>
    <dbReference type="NCBI Taxonomy" id="573508"/>
    <lineage>
        <taxon>Eukaryota</taxon>
        <taxon>Fungi</taxon>
        <taxon>Dikarya</taxon>
        <taxon>Ascomycota</taxon>
        <taxon>Pezizomycotina</taxon>
        <taxon>Eurotiomycetes</taxon>
        <taxon>Eurotiomycetidae</taxon>
        <taxon>Eurotiales</taxon>
        <taxon>Aspergillaceae</taxon>
        <taxon>Aspergillus</taxon>
        <taxon>Aspergillus subgen. Aspergillus</taxon>
    </lineage>
</organism>
<dbReference type="EMBL" id="JXNT01000011">
    <property type="protein sequence ID" value="ODM16424.1"/>
    <property type="molecule type" value="Genomic_DNA"/>
</dbReference>
<dbReference type="STRING" id="573508.A0A1E3B677"/>
<dbReference type="Proteomes" id="UP000094569">
    <property type="component" value="Unassembled WGS sequence"/>
</dbReference>
<accession>A0A1E3B677</accession>
<dbReference type="VEuPathDB" id="FungiDB:SI65_07931"/>
<proteinExistence type="predicted"/>
<dbReference type="AlphaFoldDB" id="A0A1E3B677"/>
<evidence type="ECO:0000313" key="1">
    <source>
        <dbReference type="EMBL" id="ODM16424.1"/>
    </source>
</evidence>
<comment type="caution">
    <text evidence="1">The sequence shown here is derived from an EMBL/GenBank/DDBJ whole genome shotgun (WGS) entry which is preliminary data.</text>
</comment>
<dbReference type="OrthoDB" id="2440450at2759"/>
<reference evidence="1 2" key="1">
    <citation type="journal article" date="2016" name="BMC Genomics">
        <title>Comparative genomic and transcriptomic analyses of the Fuzhuan brick tea-fermentation fungus Aspergillus cristatus.</title>
        <authorList>
            <person name="Ge Y."/>
            <person name="Wang Y."/>
            <person name="Liu Y."/>
            <person name="Tan Y."/>
            <person name="Ren X."/>
            <person name="Zhang X."/>
            <person name="Hyde K.D."/>
            <person name="Liu Y."/>
            <person name="Liu Z."/>
        </authorList>
    </citation>
    <scope>NUCLEOTIDE SEQUENCE [LARGE SCALE GENOMIC DNA]</scope>
    <source>
        <strain evidence="1 2">GZAAS20.1005</strain>
    </source>
</reference>